<dbReference type="GO" id="GO:0008234">
    <property type="term" value="F:cysteine-type peptidase activity"/>
    <property type="evidence" value="ECO:0007669"/>
    <property type="project" value="UniProtKB-KW"/>
</dbReference>
<dbReference type="Gene3D" id="3.90.1720.10">
    <property type="entry name" value="endopeptidase domain like (from Nostoc punctiforme)"/>
    <property type="match status" value="1"/>
</dbReference>
<dbReference type="InterPro" id="IPR038765">
    <property type="entry name" value="Papain-like_cys_pep_sf"/>
</dbReference>
<evidence type="ECO:0000256" key="1">
    <source>
        <dbReference type="ARBA" id="ARBA00007074"/>
    </source>
</evidence>
<dbReference type="SUPFAM" id="SSF54001">
    <property type="entry name" value="Cysteine proteinases"/>
    <property type="match status" value="1"/>
</dbReference>
<dbReference type="OrthoDB" id="9813118at2"/>
<keyword evidence="3" id="KW-0378">Hydrolase</keyword>
<keyword evidence="2" id="KW-0645">Protease</keyword>
<evidence type="ECO:0000256" key="2">
    <source>
        <dbReference type="ARBA" id="ARBA00022670"/>
    </source>
</evidence>
<evidence type="ECO:0000313" key="6">
    <source>
        <dbReference type="EMBL" id="TVX99413.1"/>
    </source>
</evidence>
<dbReference type="PANTHER" id="PTHR47053:SF1">
    <property type="entry name" value="MUREIN DD-ENDOPEPTIDASE MEPH-RELATED"/>
    <property type="match status" value="1"/>
</dbReference>
<evidence type="ECO:0000256" key="3">
    <source>
        <dbReference type="ARBA" id="ARBA00022801"/>
    </source>
</evidence>
<reference evidence="6 7" key="1">
    <citation type="submission" date="2019-07" db="EMBL/GenBank/DDBJ databases">
        <authorList>
            <person name="Kim J."/>
        </authorList>
    </citation>
    <scope>NUCLEOTIDE SEQUENCE [LARGE SCALE GENOMIC DNA]</scope>
    <source>
        <strain evidence="6 7">JC52</strain>
    </source>
</reference>
<dbReference type="GO" id="GO:0006508">
    <property type="term" value="P:proteolysis"/>
    <property type="evidence" value="ECO:0007669"/>
    <property type="project" value="UniProtKB-KW"/>
</dbReference>
<evidence type="ECO:0000259" key="5">
    <source>
        <dbReference type="PROSITE" id="PS51935"/>
    </source>
</evidence>
<dbReference type="InterPro" id="IPR051202">
    <property type="entry name" value="Peptidase_C40"/>
</dbReference>
<dbReference type="AlphaFoldDB" id="A0A559JHQ8"/>
<comment type="caution">
    <text evidence="6">The sequence shown here is derived from an EMBL/GenBank/DDBJ whole genome shotgun (WGS) entry which is preliminary data.</text>
</comment>
<dbReference type="PANTHER" id="PTHR47053">
    <property type="entry name" value="MUREIN DD-ENDOPEPTIDASE MEPH-RELATED"/>
    <property type="match status" value="1"/>
</dbReference>
<dbReference type="PROSITE" id="PS51935">
    <property type="entry name" value="NLPC_P60"/>
    <property type="match status" value="1"/>
</dbReference>
<dbReference type="InterPro" id="IPR000064">
    <property type="entry name" value="NLP_P60_dom"/>
</dbReference>
<dbReference type="Pfam" id="PF00877">
    <property type="entry name" value="NLPC_P60"/>
    <property type="match status" value="1"/>
</dbReference>
<organism evidence="6 7">
    <name type="scientific">Paenibacillus cremeus</name>
    <dbReference type="NCBI Taxonomy" id="2163881"/>
    <lineage>
        <taxon>Bacteria</taxon>
        <taxon>Bacillati</taxon>
        <taxon>Bacillota</taxon>
        <taxon>Bacilli</taxon>
        <taxon>Bacillales</taxon>
        <taxon>Paenibacillaceae</taxon>
        <taxon>Paenibacillus</taxon>
    </lineage>
</organism>
<evidence type="ECO:0000313" key="7">
    <source>
        <dbReference type="Proteomes" id="UP000317036"/>
    </source>
</evidence>
<name>A0A559JHQ8_9BACL</name>
<comment type="similarity">
    <text evidence="1">Belongs to the peptidase C40 family.</text>
</comment>
<proteinExistence type="inferred from homology"/>
<feature type="domain" description="NlpC/P60" evidence="5">
    <location>
        <begin position="72"/>
        <end position="198"/>
    </location>
</feature>
<gene>
    <name evidence="6" type="ORF">FPZ49_33780</name>
</gene>
<dbReference type="Proteomes" id="UP000317036">
    <property type="component" value="Unassembled WGS sequence"/>
</dbReference>
<dbReference type="EMBL" id="VNJI01000081">
    <property type="protein sequence ID" value="TVX99413.1"/>
    <property type="molecule type" value="Genomic_DNA"/>
</dbReference>
<accession>A0A559JHQ8</accession>
<sequence length="198" mass="21371">MYFTPKAKNHSLSYFGGCCMCPKSCNIGFTKRQGVIFMMKKMMVTFAVCATLLAPAASLFPTKASAAATSYPDEGRDIAYTAGTYSGKVKYSFGTNNPSNLVLDCSAFTKYIYGLYGIDLPWGSKAQANMGQRIYKESDLQPGDLVFFSVGTPGQINHAGIYAGNGQFIGNSPSVGVSTFSMTTGYWADRFISGVRML</sequence>
<evidence type="ECO:0000256" key="4">
    <source>
        <dbReference type="ARBA" id="ARBA00022807"/>
    </source>
</evidence>
<protein>
    <submittedName>
        <fullName evidence="6">NlpC/P60 family protein</fullName>
    </submittedName>
</protein>
<keyword evidence="4" id="KW-0788">Thiol protease</keyword>
<keyword evidence="7" id="KW-1185">Reference proteome</keyword>